<proteinExistence type="predicted"/>
<gene>
    <name evidence="2" type="ORF">E2C01_030727</name>
</gene>
<evidence type="ECO:0000313" key="3">
    <source>
        <dbReference type="Proteomes" id="UP000324222"/>
    </source>
</evidence>
<dbReference type="EMBL" id="VSRR010003726">
    <property type="protein sequence ID" value="MPC37253.1"/>
    <property type="molecule type" value="Genomic_DNA"/>
</dbReference>
<name>A0A5B7EWK4_PORTR</name>
<evidence type="ECO:0000256" key="1">
    <source>
        <dbReference type="SAM" id="MobiDB-lite"/>
    </source>
</evidence>
<comment type="caution">
    <text evidence="2">The sequence shown here is derived from an EMBL/GenBank/DDBJ whole genome shotgun (WGS) entry which is preliminary data.</text>
</comment>
<reference evidence="2 3" key="1">
    <citation type="submission" date="2019-05" db="EMBL/GenBank/DDBJ databases">
        <title>Another draft genome of Portunus trituberculatus and its Hox gene families provides insights of decapod evolution.</title>
        <authorList>
            <person name="Jeong J.-H."/>
            <person name="Song I."/>
            <person name="Kim S."/>
            <person name="Choi T."/>
            <person name="Kim D."/>
            <person name="Ryu S."/>
            <person name="Kim W."/>
        </authorList>
    </citation>
    <scope>NUCLEOTIDE SEQUENCE [LARGE SCALE GENOMIC DNA]</scope>
    <source>
        <tissue evidence="2">Muscle</tissue>
    </source>
</reference>
<evidence type="ECO:0000313" key="2">
    <source>
        <dbReference type="EMBL" id="MPC37253.1"/>
    </source>
</evidence>
<keyword evidence="3" id="KW-1185">Reference proteome</keyword>
<feature type="compositionally biased region" description="Polar residues" evidence="1">
    <location>
        <begin position="1"/>
        <end position="15"/>
    </location>
</feature>
<organism evidence="2 3">
    <name type="scientific">Portunus trituberculatus</name>
    <name type="common">Swimming crab</name>
    <name type="synonym">Neptunus trituberculatus</name>
    <dbReference type="NCBI Taxonomy" id="210409"/>
    <lineage>
        <taxon>Eukaryota</taxon>
        <taxon>Metazoa</taxon>
        <taxon>Ecdysozoa</taxon>
        <taxon>Arthropoda</taxon>
        <taxon>Crustacea</taxon>
        <taxon>Multicrustacea</taxon>
        <taxon>Malacostraca</taxon>
        <taxon>Eumalacostraca</taxon>
        <taxon>Eucarida</taxon>
        <taxon>Decapoda</taxon>
        <taxon>Pleocyemata</taxon>
        <taxon>Brachyura</taxon>
        <taxon>Eubrachyura</taxon>
        <taxon>Portunoidea</taxon>
        <taxon>Portunidae</taxon>
        <taxon>Portuninae</taxon>
        <taxon>Portunus</taxon>
    </lineage>
</organism>
<sequence>MKATPRTDSVTSPTFMGQGAAAAPSSPPPQPHTCCRTATTYSLPEVPMLTRNKAMHHTVYRLFEILRH</sequence>
<dbReference type="Proteomes" id="UP000324222">
    <property type="component" value="Unassembled WGS sequence"/>
</dbReference>
<protein>
    <submittedName>
        <fullName evidence="2">Uncharacterized protein</fullName>
    </submittedName>
</protein>
<dbReference type="AlphaFoldDB" id="A0A5B7EWK4"/>
<feature type="region of interest" description="Disordered" evidence="1">
    <location>
        <begin position="1"/>
        <end position="32"/>
    </location>
</feature>
<accession>A0A5B7EWK4</accession>